<dbReference type="HOGENOM" id="CLU_1447674_0_0_1"/>
<protein>
    <submittedName>
        <fullName evidence="1">Putative family carbohydrate kinase protein</fullName>
    </submittedName>
</protein>
<dbReference type="InterPro" id="IPR029056">
    <property type="entry name" value="Ribokinase-like"/>
</dbReference>
<dbReference type="Gene3D" id="3.40.1190.20">
    <property type="match status" value="1"/>
</dbReference>
<proteinExistence type="predicted"/>
<dbReference type="GO" id="GO:0016301">
    <property type="term" value="F:kinase activity"/>
    <property type="evidence" value="ECO:0007669"/>
    <property type="project" value="UniProtKB-KW"/>
</dbReference>
<dbReference type="OrthoDB" id="497927at2759"/>
<reference evidence="2" key="1">
    <citation type="journal article" date="2013" name="Genome Announc.">
        <title>Draft genome sequence of the grapevine dieback fungus Eutypa lata UCR-EL1.</title>
        <authorList>
            <person name="Blanco-Ulate B."/>
            <person name="Rolshausen P.E."/>
            <person name="Cantu D."/>
        </authorList>
    </citation>
    <scope>NUCLEOTIDE SEQUENCE [LARGE SCALE GENOMIC DNA]</scope>
    <source>
        <strain evidence="2">UCR-EL1</strain>
    </source>
</reference>
<gene>
    <name evidence="1" type="ORF">UCREL1_9264</name>
</gene>
<evidence type="ECO:0000313" key="1">
    <source>
        <dbReference type="EMBL" id="EMR63781.1"/>
    </source>
</evidence>
<sequence>MPDRPSTRGLLQYTDSDFGRKTFAYLTQPLQPYPSILQYPHLIGSKVFHFLAKPDDTEKQAQAVLEARRPLGLHERPRIIWEPAPLSCEFENRDAHLRACRFVDVFSPNHIELRKIMQPEYGRDCQIVTDFDRKAVMHGTVSASFAMEQIGLPTQGEFDEHETWNGVQVAERLDEYRKRLEVLDTLS</sequence>
<keyword evidence="2" id="KW-1185">Reference proteome</keyword>
<name>M7T1T6_EUTLA</name>
<dbReference type="EMBL" id="KB707164">
    <property type="protein sequence ID" value="EMR63781.1"/>
    <property type="molecule type" value="Genomic_DNA"/>
</dbReference>
<dbReference type="PANTHER" id="PTHR47098:SF1">
    <property type="entry name" value="PFKB FAMILY CARBOHYDRATE KINASE SUPERFAMILY (AFU_ORTHOLOGUE AFUA_4G09500)"/>
    <property type="match status" value="1"/>
</dbReference>
<evidence type="ECO:0000313" key="2">
    <source>
        <dbReference type="Proteomes" id="UP000012174"/>
    </source>
</evidence>
<dbReference type="Proteomes" id="UP000012174">
    <property type="component" value="Unassembled WGS sequence"/>
</dbReference>
<keyword evidence="1" id="KW-0808">Transferase</keyword>
<dbReference type="STRING" id="1287681.M7T1T6"/>
<dbReference type="KEGG" id="ela:UCREL1_9264"/>
<organism evidence="1 2">
    <name type="scientific">Eutypa lata (strain UCR-EL1)</name>
    <name type="common">Grapevine dieback disease fungus</name>
    <name type="synonym">Eutypa armeniacae</name>
    <dbReference type="NCBI Taxonomy" id="1287681"/>
    <lineage>
        <taxon>Eukaryota</taxon>
        <taxon>Fungi</taxon>
        <taxon>Dikarya</taxon>
        <taxon>Ascomycota</taxon>
        <taxon>Pezizomycotina</taxon>
        <taxon>Sordariomycetes</taxon>
        <taxon>Xylariomycetidae</taxon>
        <taxon>Xylariales</taxon>
        <taxon>Diatrypaceae</taxon>
        <taxon>Eutypa</taxon>
    </lineage>
</organism>
<accession>M7T1T6</accession>
<keyword evidence="1" id="KW-0418">Kinase</keyword>
<dbReference type="AlphaFoldDB" id="M7T1T6"/>
<dbReference type="PANTHER" id="PTHR47098">
    <property type="entry name" value="PROTEIN MAK32"/>
    <property type="match status" value="1"/>
</dbReference>